<keyword evidence="3" id="KW-1185">Reference proteome</keyword>
<dbReference type="Proteomes" id="UP000199448">
    <property type="component" value="Unassembled WGS sequence"/>
</dbReference>
<dbReference type="STRING" id="390640.SAMN04488034_102288"/>
<reference evidence="2 3" key="1">
    <citation type="submission" date="2016-10" db="EMBL/GenBank/DDBJ databases">
        <authorList>
            <person name="de Groot N.N."/>
        </authorList>
    </citation>
    <scope>NUCLEOTIDE SEQUENCE [LARGE SCALE GENOMIC DNA]</scope>
    <source>
        <strain evidence="2 3">DSM 23553</strain>
    </source>
</reference>
<name>A0A1H5LH52_9FLAO</name>
<accession>A0A1H5LH52</accession>
<organism evidence="2 3">
    <name type="scientific">Salinimicrobium catena</name>
    <dbReference type="NCBI Taxonomy" id="390640"/>
    <lineage>
        <taxon>Bacteria</taxon>
        <taxon>Pseudomonadati</taxon>
        <taxon>Bacteroidota</taxon>
        <taxon>Flavobacteriia</taxon>
        <taxon>Flavobacteriales</taxon>
        <taxon>Flavobacteriaceae</taxon>
        <taxon>Salinimicrobium</taxon>
    </lineage>
</organism>
<evidence type="ECO:0000313" key="2">
    <source>
        <dbReference type="EMBL" id="SEE76402.1"/>
    </source>
</evidence>
<proteinExistence type="predicted"/>
<protein>
    <recommendedName>
        <fullName evidence="4">DUF4382 domain-containing protein</fullName>
    </recommendedName>
</protein>
<evidence type="ECO:0000256" key="1">
    <source>
        <dbReference type="SAM" id="SignalP"/>
    </source>
</evidence>
<evidence type="ECO:0008006" key="4">
    <source>
        <dbReference type="Google" id="ProtNLM"/>
    </source>
</evidence>
<dbReference type="PROSITE" id="PS51257">
    <property type="entry name" value="PROKAR_LIPOPROTEIN"/>
    <property type="match status" value="1"/>
</dbReference>
<feature type="signal peptide" evidence="1">
    <location>
        <begin position="1"/>
        <end position="23"/>
    </location>
</feature>
<evidence type="ECO:0000313" key="3">
    <source>
        <dbReference type="Proteomes" id="UP000199448"/>
    </source>
</evidence>
<dbReference type="EMBL" id="FNUG01000002">
    <property type="protein sequence ID" value="SEE76402.1"/>
    <property type="molecule type" value="Genomic_DNA"/>
</dbReference>
<sequence>MKTISSYLCLIAMFALVFTSCSKDEPAVADDSSNKASLSFGAIVNDLASKSGNKQTTTDDLPVCTEDTPAYVEVVLSQGGTAVVGSTDAPFRVNLVAGQVFTEEVPELELEPGTYSLDHFMVYNDADELIWVAPKGGVLADFIDNPLPMDINLGAGVKKYVDVSVLCYDDRDVNEYGYQFFDIDTNEAIEFCIFGNYCPPSGRHYPAEYSVSVWSGTSAAGAPLYTNVSNETGYYENGDFYAEPLCFALPDKEGVDNYYFEITLRSSDEYGEVTERVIRTGSITDDIVKAFFDGDNNLDYYHFREGEGCGDDSAPIFEDPESEADYYKTCAYPMNDSKSVALTYLEVQGNTLKATVLAAGVTPNQQHAQHLHGFEDGTNSTCPPMEADENGDGWISLEEGAPYYGAPKLFLDNEDGSFPAASAQGFYTYTRTFDLNGMNLPAWEDMSVVVHGGNAGGEYIGNLPVACGEVSNLD</sequence>
<feature type="chain" id="PRO_5011622287" description="DUF4382 domain-containing protein" evidence="1">
    <location>
        <begin position="24"/>
        <end position="474"/>
    </location>
</feature>
<dbReference type="AlphaFoldDB" id="A0A1H5LH52"/>
<gene>
    <name evidence="2" type="ORF">SAMN04488034_102288</name>
</gene>
<keyword evidence="1" id="KW-0732">Signal</keyword>